<evidence type="ECO:0000256" key="7">
    <source>
        <dbReference type="ARBA" id="ARBA00023316"/>
    </source>
</evidence>
<evidence type="ECO:0000259" key="10">
    <source>
        <dbReference type="Pfam" id="PF10287"/>
    </source>
</evidence>
<dbReference type="AlphaFoldDB" id="A0A6G1HWX0"/>
<evidence type="ECO:0000256" key="2">
    <source>
        <dbReference type="ARBA" id="ARBA00006055"/>
    </source>
</evidence>
<dbReference type="InterPro" id="IPR018805">
    <property type="entry name" value="YJL171C/Tos1_C"/>
</dbReference>
<sequence>MVIMKIVAVAFLAMALCKADGAGAGCMEIAGNQYCNEVKQVLYNAVGGSGSYQKVTNMDSTTGQCTQELQQFSGPMAPFDEDLSIHLRGPLKLRSFAVFKPGEKQAEKRSVHHADKKHAFKRKHHRHIKKDVGDMVTATINGKIVSWKNSYDGTPVTGPQVITATINGKVVSWTNQPAPGLVAPPVGNGESYGNGQACPAPSTSTITTFVPATPDTSAHHPASPAPEAPKVVPAPPPPPASNISPAPPVAPSSRVSSVASPAPHGDQWARVAYFNSDEKISNGMVYLNNLGGQGSGVWDKKFGNSLSYASEDGKAAANGPQLFAGELDSNTELGIFSDQLCDDGCGFVRPKTVAYKGFAGPEKAFFFDFMMPGDPNSGGRNSDKPAIWALNAQIPRVGEYLNDPACSCWTSGCGEVDIFEVLDPGNNRCTTTLHSFANGGTPNFFSRPTSKYLKVAVLFHNNSITIKVLDDSFEFGSVIDASQIDEIAEKSTACTVIVPYH</sequence>
<feature type="compositionally biased region" description="Pro residues" evidence="8">
    <location>
        <begin position="223"/>
        <end position="250"/>
    </location>
</feature>
<evidence type="ECO:0000256" key="6">
    <source>
        <dbReference type="ARBA" id="ARBA00023295"/>
    </source>
</evidence>
<evidence type="ECO:0000256" key="5">
    <source>
        <dbReference type="ARBA" id="ARBA00022801"/>
    </source>
</evidence>
<name>A0A6G1HWX0_9PEZI</name>
<keyword evidence="6" id="KW-0326">Glycosidase</keyword>
<keyword evidence="13" id="KW-1185">Reference proteome</keyword>
<evidence type="ECO:0000256" key="4">
    <source>
        <dbReference type="ARBA" id="ARBA00022729"/>
    </source>
</evidence>
<organism evidence="12 13">
    <name type="scientific">Trichodelitschia bisporula</name>
    <dbReference type="NCBI Taxonomy" id="703511"/>
    <lineage>
        <taxon>Eukaryota</taxon>
        <taxon>Fungi</taxon>
        <taxon>Dikarya</taxon>
        <taxon>Ascomycota</taxon>
        <taxon>Pezizomycotina</taxon>
        <taxon>Dothideomycetes</taxon>
        <taxon>Dothideomycetes incertae sedis</taxon>
        <taxon>Phaeotrichales</taxon>
        <taxon>Phaeotrichaceae</taxon>
        <taxon>Trichodelitschia</taxon>
    </lineage>
</organism>
<feature type="region of interest" description="Disordered" evidence="8">
    <location>
        <begin position="208"/>
        <end position="263"/>
    </location>
</feature>
<evidence type="ECO:0000256" key="9">
    <source>
        <dbReference type="SAM" id="SignalP"/>
    </source>
</evidence>
<evidence type="ECO:0000313" key="12">
    <source>
        <dbReference type="EMBL" id="KAF2400411.1"/>
    </source>
</evidence>
<keyword evidence="4 9" id="KW-0732">Signal</keyword>
<evidence type="ECO:0000256" key="8">
    <source>
        <dbReference type="SAM" id="MobiDB-lite"/>
    </source>
</evidence>
<dbReference type="Pfam" id="PF10287">
    <property type="entry name" value="YJL171C_Tos1_C"/>
    <property type="match status" value="1"/>
</dbReference>
<comment type="catalytic activity">
    <reaction evidence="1">
        <text>Hydrolysis of (1-&gt;3)-beta-D-glucosidic linkages in (1-&gt;3)-beta-D-glucans.</text>
        <dbReference type="EC" id="3.2.1.39"/>
    </reaction>
</comment>
<feature type="compositionally biased region" description="Low complexity" evidence="8">
    <location>
        <begin position="251"/>
        <end position="263"/>
    </location>
</feature>
<gene>
    <name evidence="12" type="ORF">EJ06DRAFT_556723</name>
</gene>
<dbReference type="Pfam" id="PF10290">
    <property type="entry name" value="YJL171C_Tos1_N"/>
    <property type="match status" value="1"/>
</dbReference>
<comment type="similarity">
    <text evidence="2">Belongs to the PGA52 family.</text>
</comment>
<dbReference type="EMBL" id="ML996695">
    <property type="protein sequence ID" value="KAF2400411.1"/>
    <property type="molecule type" value="Genomic_DNA"/>
</dbReference>
<reference evidence="12" key="1">
    <citation type="journal article" date="2020" name="Stud. Mycol.">
        <title>101 Dothideomycetes genomes: a test case for predicting lifestyles and emergence of pathogens.</title>
        <authorList>
            <person name="Haridas S."/>
            <person name="Albert R."/>
            <person name="Binder M."/>
            <person name="Bloem J."/>
            <person name="Labutti K."/>
            <person name="Salamov A."/>
            <person name="Andreopoulos B."/>
            <person name="Baker S."/>
            <person name="Barry K."/>
            <person name="Bills G."/>
            <person name="Bluhm B."/>
            <person name="Cannon C."/>
            <person name="Castanera R."/>
            <person name="Culley D."/>
            <person name="Daum C."/>
            <person name="Ezra D."/>
            <person name="Gonzalez J."/>
            <person name="Henrissat B."/>
            <person name="Kuo A."/>
            <person name="Liang C."/>
            <person name="Lipzen A."/>
            <person name="Lutzoni F."/>
            <person name="Magnuson J."/>
            <person name="Mondo S."/>
            <person name="Nolan M."/>
            <person name="Ohm R."/>
            <person name="Pangilinan J."/>
            <person name="Park H.-J."/>
            <person name="Ramirez L."/>
            <person name="Alfaro M."/>
            <person name="Sun H."/>
            <person name="Tritt A."/>
            <person name="Yoshinaga Y."/>
            <person name="Zwiers L.-H."/>
            <person name="Turgeon B."/>
            <person name="Goodwin S."/>
            <person name="Spatafora J."/>
            <person name="Crous P."/>
            <person name="Grigoriev I."/>
        </authorList>
    </citation>
    <scope>NUCLEOTIDE SEQUENCE</scope>
    <source>
        <strain evidence="12">CBS 262.69</strain>
    </source>
</reference>
<feature type="domain" description="Cell wall protein YJL171C/Tos1 C-terminal" evidence="10">
    <location>
        <begin position="267"/>
        <end position="486"/>
    </location>
</feature>
<evidence type="ECO:0000313" key="13">
    <source>
        <dbReference type="Proteomes" id="UP000799640"/>
    </source>
</evidence>
<dbReference type="OrthoDB" id="118256at2759"/>
<dbReference type="PANTHER" id="PTHR31737:SF2">
    <property type="entry name" value="PROTEIN TOS1"/>
    <property type="match status" value="1"/>
</dbReference>
<proteinExistence type="inferred from homology"/>
<dbReference type="GO" id="GO:0071555">
    <property type="term" value="P:cell wall organization"/>
    <property type="evidence" value="ECO:0007669"/>
    <property type="project" value="UniProtKB-KW"/>
</dbReference>
<accession>A0A6G1HWX0</accession>
<dbReference type="InterPro" id="IPR018807">
    <property type="entry name" value="YJL171C/Tos1_N"/>
</dbReference>
<dbReference type="GO" id="GO:0009277">
    <property type="term" value="C:fungal-type cell wall"/>
    <property type="evidence" value="ECO:0007669"/>
    <property type="project" value="TreeGrafter"/>
</dbReference>
<evidence type="ECO:0000256" key="1">
    <source>
        <dbReference type="ARBA" id="ARBA00000382"/>
    </source>
</evidence>
<dbReference type="PANTHER" id="PTHR31737">
    <property type="entry name" value="PROTEIN TOS1"/>
    <property type="match status" value="1"/>
</dbReference>
<evidence type="ECO:0000259" key="11">
    <source>
        <dbReference type="Pfam" id="PF10290"/>
    </source>
</evidence>
<evidence type="ECO:0000256" key="3">
    <source>
        <dbReference type="ARBA" id="ARBA00012780"/>
    </source>
</evidence>
<dbReference type="EC" id="3.2.1.39" evidence="3"/>
<feature type="domain" description="Cell wall protein YJL171C/Tos1 N-terminal" evidence="11">
    <location>
        <begin position="40"/>
        <end position="100"/>
    </location>
</feature>
<keyword evidence="7" id="KW-0961">Cell wall biogenesis/degradation</keyword>
<dbReference type="Proteomes" id="UP000799640">
    <property type="component" value="Unassembled WGS sequence"/>
</dbReference>
<feature type="chain" id="PRO_5026018834" description="glucan endo-1,3-beta-D-glucosidase" evidence="9">
    <location>
        <begin position="20"/>
        <end position="501"/>
    </location>
</feature>
<dbReference type="GO" id="GO:0042973">
    <property type="term" value="F:glucan endo-1,3-beta-D-glucosidase activity"/>
    <property type="evidence" value="ECO:0007669"/>
    <property type="project" value="UniProtKB-EC"/>
</dbReference>
<feature type="signal peptide" evidence="9">
    <location>
        <begin position="1"/>
        <end position="19"/>
    </location>
</feature>
<keyword evidence="5" id="KW-0378">Hydrolase</keyword>
<protein>
    <recommendedName>
        <fullName evidence="3">glucan endo-1,3-beta-D-glucosidase</fullName>
        <ecNumber evidence="3">3.2.1.39</ecNumber>
    </recommendedName>
</protein>